<evidence type="ECO:0000259" key="8">
    <source>
        <dbReference type="Pfam" id="PF21305"/>
    </source>
</evidence>
<protein>
    <submittedName>
        <fullName evidence="9">General secretion pathway protein D</fullName>
    </submittedName>
</protein>
<feature type="coiled-coil region" evidence="6">
    <location>
        <begin position="457"/>
        <end position="487"/>
    </location>
</feature>
<evidence type="ECO:0000313" key="10">
    <source>
        <dbReference type="Proteomes" id="UP000253816"/>
    </source>
</evidence>
<dbReference type="OrthoDB" id="9775455at2"/>
<dbReference type="Gene3D" id="3.30.1370.120">
    <property type="match status" value="2"/>
</dbReference>
<dbReference type="AlphaFoldDB" id="A0A369KD51"/>
<evidence type="ECO:0000256" key="2">
    <source>
        <dbReference type="ARBA" id="ARBA00022692"/>
    </source>
</evidence>
<feature type="domain" description="Type II/III secretion system secretin-like" evidence="7">
    <location>
        <begin position="661"/>
        <end position="827"/>
    </location>
</feature>
<dbReference type="GO" id="GO:0009306">
    <property type="term" value="P:protein secretion"/>
    <property type="evidence" value="ECO:0007669"/>
    <property type="project" value="InterPro"/>
</dbReference>
<keyword evidence="6" id="KW-0175">Coiled coil</keyword>
<gene>
    <name evidence="9" type="ORF">HAT2_00063</name>
</gene>
<dbReference type="InterPro" id="IPR049371">
    <property type="entry name" value="GspD-like_N0"/>
</dbReference>
<accession>A0A369KD51</accession>
<dbReference type="PRINTS" id="PR00811">
    <property type="entry name" value="BCTERIALGSPD"/>
</dbReference>
<evidence type="ECO:0000256" key="6">
    <source>
        <dbReference type="SAM" id="Coils"/>
    </source>
</evidence>
<sequence length="866" mass="96406">MSTTQLSPKPKFWAPLKASSKFLISSLFILQLLFPVLQWASPSPKGTEQEGYLVQFSDISLSELVRFVSDMTGHNFVYSEADLIGRITLTAEQPVTSEELLSLLFRILHVNKMEVFKEHDHFLIFPATRAKSATPILSPSDSIHEADNFLVTKVFQVRHTDISKVKDLVAKIISPGALIEVLNETRCLIVNDVHENIARVDQLLRSIEHENFDVGFQTYFVKKMSAEQLKEVATSILPPFTKGLEVTLVASPTSQAIHIVAAKSLMPKILSILKGIDVEGGLLQKATPSGPLSYQAPFVEEETEKISQAAQKLLKTIQSNFEEKITFKLQEREKLVREIEEGQRRIQALETKIIALEGHPELQGEKDETTESQREASSLLKNELENMQLQHGVTVKCLKDCDQILNDLQNELVLVRKYIPEAKVEEEELIPETTPLSQEENKGHSNAEAYQLRFEGMEELALLREELKEMQRTQKEQEEKKEEHPEQGQILSYRIQYKSGKSLTDALSVLSSNLSANKLAPPSLISALQSVQFVEQSNQLLFLGDHYTLERVQDILAILDIPIRQVLVELLIVDASIEKALEFGIDIGALFRGTEGNWAGFGNSNQADSGLTEVLLNAHGTEDSIAPEWAGQGSAFSSGVIGRFITYQGKIFSTLGSLVQALKADGNIHVVMNPKILSEENKSASFFVGETTRIKTNTQKGEGAGLIVSGFEMRDIGSSIQVTSRINNDQTISLNIQQEISESHQLPGSSDMSAVLPVTKTSRTQTEVLVPNRGFVILSGITHEKVRKTKATIPFLGSIPFISALFSKSVHTTDKRNLLVFIRAQIIYDANDTQSILNASKKVFDEISSHFDSFEEKFNLFSPPVL</sequence>
<keyword evidence="3" id="KW-0732">Signal</keyword>
<dbReference type="InterPro" id="IPR038591">
    <property type="entry name" value="NolW-like_sf"/>
</dbReference>
<evidence type="ECO:0000256" key="5">
    <source>
        <dbReference type="RuleBase" id="RU004003"/>
    </source>
</evidence>
<dbReference type="InterPro" id="IPR050810">
    <property type="entry name" value="Bact_Secretion_Sys_Channel"/>
</dbReference>
<reference evidence="9 10" key="1">
    <citation type="submission" date="2018-07" db="EMBL/GenBank/DDBJ databases">
        <title>Comparative genomics of the Candidatus Parilichlamydiaceae reveals evidence of convergent evolution and genome reduction in the phylum Chlamydiae.</title>
        <authorList>
            <person name="Taylor-Brown A."/>
            <person name="Polkinghorne A."/>
        </authorList>
    </citation>
    <scope>NUCLEOTIDE SEQUENCE [LARGE SCALE GENOMIC DNA]</scope>
    <source>
        <strain evidence="9 10">Hat2</strain>
    </source>
</reference>
<keyword evidence="10" id="KW-1185">Reference proteome</keyword>
<dbReference type="PANTHER" id="PTHR30332:SF24">
    <property type="entry name" value="SECRETIN GSPD-RELATED"/>
    <property type="match status" value="1"/>
</dbReference>
<evidence type="ECO:0000313" key="9">
    <source>
        <dbReference type="EMBL" id="RDB31828.1"/>
    </source>
</evidence>
<comment type="subcellular location">
    <subcellularLocation>
        <location evidence="1">Membrane</location>
    </subcellularLocation>
</comment>
<comment type="caution">
    <text evidence="9">The sequence shown here is derived from an EMBL/GenBank/DDBJ whole genome shotgun (WGS) entry which is preliminary data.</text>
</comment>
<dbReference type="EMBL" id="QQBG01000007">
    <property type="protein sequence ID" value="RDB31828.1"/>
    <property type="molecule type" value="Genomic_DNA"/>
</dbReference>
<proteinExistence type="inferred from homology"/>
<organism evidence="9 10">
    <name type="scientific">Candidatus Similichlamydia laticola</name>
    <dbReference type="NCBI Taxonomy" id="2170265"/>
    <lineage>
        <taxon>Bacteria</taxon>
        <taxon>Pseudomonadati</taxon>
        <taxon>Chlamydiota</taxon>
        <taxon>Chlamydiia</taxon>
        <taxon>Parachlamydiales</taxon>
        <taxon>Candidatus Parilichlamydiaceae</taxon>
        <taxon>Candidatus Similichlamydia</taxon>
    </lineage>
</organism>
<comment type="similarity">
    <text evidence="5">Belongs to the bacterial secretin family.</text>
</comment>
<keyword evidence="4" id="KW-0472">Membrane</keyword>
<evidence type="ECO:0000256" key="4">
    <source>
        <dbReference type="ARBA" id="ARBA00023136"/>
    </source>
</evidence>
<keyword evidence="2" id="KW-0812">Transmembrane</keyword>
<evidence type="ECO:0000259" key="7">
    <source>
        <dbReference type="Pfam" id="PF00263"/>
    </source>
</evidence>
<name>A0A369KD51_9BACT</name>
<feature type="coiled-coil region" evidence="6">
    <location>
        <begin position="332"/>
        <end position="359"/>
    </location>
</feature>
<dbReference type="RefSeq" id="WP_114544075.1">
    <property type="nucleotide sequence ID" value="NZ_QQBG01000007.1"/>
</dbReference>
<dbReference type="Pfam" id="PF21305">
    <property type="entry name" value="type_II_gspD_N0"/>
    <property type="match status" value="1"/>
</dbReference>
<dbReference type="PANTHER" id="PTHR30332">
    <property type="entry name" value="PROBABLE GENERAL SECRETION PATHWAY PROTEIN D"/>
    <property type="match status" value="1"/>
</dbReference>
<dbReference type="Pfam" id="PF00263">
    <property type="entry name" value="Secretin"/>
    <property type="match status" value="1"/>
</dbReference>
<dbReference type="Proteomes" id="UP000253816">
    <property type="component" value="Unassembled WGS sequence"/>
</dbReference>
<evidence type="ECO:0000256" key="3">
    <source>
        <dbReference type="ARBA" id="ARBA00022729"/>
    </source>
</evidence>
<dbReference type="InterPro" id="IPR004846">
    <property type="entry name" value="T2SS/T3SS_dom"/>
</dbReference>
<evidence type="ECO:0000256" key="1">
    <source>
        <dbReference type="ARBA" id="ARBA00004370"/>
    </source>
</evidence>
<dbReference type="InterPro" id="IPR001775">
    <property type="entry name" value="GspD/PilQ"/>
</dbReference>
<dbReference type="GO" id="GO:0015627">
    <property type="term" value="C:type II protein secretion system complex"/>
    <property type="evidence" value="ECO:0007669"/>
    <property type="project" value="TreeGrafter"/>
</dbReference>
<feature type="domain" description="GspD-like N0" evidence="8">
    <location>
        <begin position="55"/>
        <end position="117"/>
    </location>
</feature>
<dbReference type="GO" id="GO:0016020">
    <property type="term" value="C:membrane"/>
    <property type="evidence" value="ECO:0007669"/>
    <property type="project" value="UniProtKB-SubCell"/>
</dbReference>